<dbReference type="SUPFAM" id="SSF52009">
    <property type="entry name" value="Phosphohistidine domain"/>
    <property type="match status" value="1"/>
</dbReference>
<dbReference type="InterPro" id="IPR008279">
    <property type="entry name" value="PEP-util_enz_mobile_dom"/>
</dbReference>
<dbReference type="InterPro" id="IPR036637">
    <property type="entry name" value="Phosphohistidine_dom_sf"/>
</dbReference>
<dbReference type="InterPro" id="IPR051549">
    <property type="entry name" value="PEP_Utilizing_Enz"/>
</dbReference>
<dbReference type="Pfam" id="PF00391">
    <property type="entry name" value="PEP-utilizers"/>
    <property type="match status" value="1"/>
</dbReference>
<comment type="caution">
    <text evidence="2">The sequence shown here is derived from an EMBL/GenBank/DDBJ whole genome shotgun (WGS) entry which is preliminary data.</text>
</comment>
<proteinExistence type="predicted"/>
<name>A0A7C2K0L1_UNCW3</name>
<dbReference type="GO" id="GO:0016772">
    <property type="term" value="F:transferase activity, transferring phosphorus-containing groups"/>
    <property type="evidence" value="ECO:0007669"/>
    <property type="project" value="InterPro"/>
</dbReference>
<reference evidence="2" key="1">
    <citation type="journal article" date="2020" name="mSystems">
        <title>Genome- and Community-Level Interaction Insights into Carbon Utilization and Element Cycling Functions of Hydrothermarchaeota in Hydrothermal Sediment.</title>
        <authorList>
            <person name="Zhou Z."/>
            <person name="Liu Y."/>
            <person name="Xu W."/>
            <person name="Pan J."/>
            <person name="Luo Z.H."/>
            <person name="Li M."/>
        </authorList>
    </citation>
    <scope>NUCLEOTIDE SEQUENCE [LARGE SCALE GENOMIC DNA]</scope>
    <source>
        <strain evidence="2">SpSt-34</strain>
    </source>
</reference>
<dbReference type="Gene3D" id="3.50.30.10">
    <property type="entry name" value="Phosphohistidine domain"/>
    <property type="match status" value="1"/>
</dbReference>
<dbReference type="PANTHER" id="PTHR43615:SF1">
    <property type="entry name" value="PPDK_N DOMAIN-CONTAINING PROTEIN"/>
    <property type="match status" value="1"/>
</dbReference>
<dbReference type="PANTHER" id="PTHR43615">
    <property type="entry name" value="PHOSPHOENOLPYRUVATE SYNTHASE-RELATED"/>
    <property type="match status" value="1"/>
</dbReference>
<gene>
    <name evidence="2" type="ORF">ENQ77_00970</name>
</gene>
<evidence type="ECO:0000259" key="1">
    <source>
        <dbReference type="Pfam" id="PF00391"/>
    </source>
</evidence>
<accession>A0A7C2K0L1</accession>
<dbReference type="EMBL" id="DSOL01000026">
    <property type="protein sequence ID" value="HEN27246.1"/>
    <property type="molecule type" value="Genomic_DNA"/>
</dbReference>
<dbReference type="AlphaFoldDB" id="A0A7C2K0L1"/>
<organism evidence="2">
    <name type="scientific">candidate division WOR-3 bacterium</name>
    <dbReference type="NCBI Taxonomy" id="2052148"/>
    <lineage>
        <taxon>Bacteria</taxon>
        <taxon>Bacteria division WOR-3</taxon>
    </lineage>
</organism>
<evidence type="ECO:0000313" key="2">
    <source>
        <dbReference type="EMBL" id="HEN27246.1"/>
    </source>
</evidence>
<protein>
    <recommendedName>
        <fullName evidence="1">PEP-utilising enzyme mobile domain-containing protein</fullName>
    </recommendedName>
</protein>
<sequence>MERSELWEKWEKENPKVPTAIWDYAPGYELIPEVDIPIGHSWFFDGTHSCPPLEPFSLYEYWMRGCGHGLKYINTVLSVPGSYGTEGRTIDFAAYWSFYIVRDEKERRERELKMKEALKPYMEDYMGLWKKKKEELSRIYDRLINYELRTPVDYVHLHWECISSIFRVWEIHFEGMQSANLGWLYLSRELERLLGITSISEEFQRIMPGFENDVYVVERELWELSKLAVDMGIENVFKEKEEKEIKAELESSAKGKEWLKLFASFLEKRGWRSISSTTIVDPYWKEDPQMPLRKVKNFILSGEAYKPDFALDEARKKAVVQREEAVKKLLERIPENERPWIRALIGLAQMAGYYSEDHDLWCEMTHLAVLRYCYLRIGERLAKYGCIDEPEDVVFLISPEIEMCLIVPQRNDMRWITRRRKKAWKQARERFIKEGEWRPPVYTDREGGIQEALLVDLLPSDDPIFINNVVGEIARISAEEAEADIVGICGSPGIAEGRARVIMHYEDLRELQPGEILVCPMTSPEWCTAFGLAAGVIADRGGTLSHTAIIAREYGTPAITNTFVATTKIKTGDYIKMDATRGLIWIVKDK</sequence>
<feature type="domain" description="PEP-utilising enzyme mobile" evidence="1">
    <location>
        <begin position="512"/>
        <end position="582"/>
    </location>
</feature>